<protein>
    <submittedName>
        <fullName evidence="1">Uncharacterized protein</fullName>
    </submittedName>
</protein>
<sequence>MNVYLAHTGFTLLLIIVWHAFGNKNRFTLRHTNKASEYLMYFTVCRRWYPNLVHLALATNILAPPH</sequence>
<proteinExistence type="predicted"/>
<reference evidence="1 2" key="1">
    <citation type="submission" date="2017-03" db="EMBL/GenBank/DDBJ databases">
        <title>Genome Survey of Euroglyphus maynei.</title>
        <authorList>
            <person name="Arlian L.G."/>
            <person name="Morgan M.S."/>
            <person name="Rider S.D."/>
        </authorList>
    </citation>
    <scope>NUCLEOTIDE SEQUENCE [LARGE SCALE GENOMIC DNA]</scope>
    <source>
        <strain evidence="1">Arlian Lab</strain>
        <tissue evidence="1">Whole body</tissue>
    </source>
</reference>
<keyword evidence="2" id="KW-1185">Reference proteome</keyword>
<organism evidence="1 2">
    <name type="scientific">Euroglyphus maynei</name>
    <name type="common">Mayne's house dust mite</name>
    <dbReference type="NCBI Taxonomy" id="6958"/>
    <lineage>
        <taxon>Eukaryota</taxon>
        <taxon>Metazoa</taxon>
        <taxon>Ecdysozoa</taxon>
        <taxon>Arthropoda</taxon>
        <taxon>Chelicerata</taxon>
        <taxon>Arachnida</taxon>
        <taxon>Acari</taxon>
        <taxon>Acariformes</taxon>
        <taxon>Sarcoptiformes</taxon>
        <taxon>Astigmata</taxon>
        <taxon>Psoroptidia</taxon>
        <taxon>Analgoidea</taxon>
        <taxon>Pyroglyphidae</taxon>
        <taxon>Pyroglyphinae</taxon>
        <taxon>Euroglyphus</taxon>
    </lineage>
</organism>
<accession>A0A1Y3AMW9</accession>
<gene>
    <name evidence="1" type="ORF">BLA29_014971</name>
</gene>
<feature type="non-terminal residue" evidence="1">
    <location>
        <position position="66"/>
    </location>
</feature>
<name>A0A1Y3AMW9_EURMA</name>
<dbReference type="AlphaFoldDB" id="A0A1Y3AMW9"/>
<dbReference type="EMBL" id="MUJZ01068810">
    <property type="protein sequence ID" value="OTF69791.1"/>
    <property type="molecule type" value="Genomic_DNA"/>
</dbReference>
<dbReference type="Proteomes" id="UP000194236">
    <property type="component" value="Unassembled WGS sequence"/>
</dbReference>
<evidence type="ECO:0000313" key="2">
    <source>
        <dbReference type="Proteomes" id="UP000194236"/>
    </source>
</evidence>
<evidence type="ECO:0000313" key="1">
    <source>
        <dbReference type="EMBL" id="OTF69791.1"/>
    </source>
</evidence>
<comment type="caution">
    <text evidence="1">The sequence shown here is derived from an EMBL/GenBank/DDBJ whole genome shotgun (WGS) entry which is preliminary data.</text>
</comment>